<accession>A0ABR6EHS7</accession>
<feature type="compositionally biased region" description="Polar residues" evidence="1">
    <location>
        <begin position="23"/>
        <end position="34"/>
    </location>
</feature>
<dbReference type="RefSeq" id="WP_182856238.1">
    <property type="nucleotide sequence ID" value="NZ_WMLF01000208.1"/>
</dbReference>
<feature type="region of interest" description="Disordered" evidence="1">
    <location>
        <begin position="23"/>
        <end position="50"/>
    </location>
</feature>
<keyword evidence="4" id="KW-1185">Reference proteome</keyword>
<name>A0ABR6EHS7_9ACTN</name>
<protein>
    <recommendedName>
        <fullName evidence="5">Lipoprotein</fullName>
    </recommendedName>
</protein>
<dbReference type="Proteomes" id="UP000766698">
    <property type="component" value="Unassembled WGS sequence"/>
</dbReference>
<feature type="chain" id="PRO_5046814154" description="Lipoprotein" evidence="2">
    <location>
        <begin position="28"/>
        <end position="179"/>
    </location>
</feature>
<proteinExistence type="predicted"/>
<keyword evidence="2" id="KW-0732">Signal</keyword>
<evidence type="ECO:0008006" key="5">
    <source>
        <dbReference type="Google" id="ProtNLM"/>
    </source>
</evidence>
<gene>
    <name evidence="3" type="ORF">GL263_15175</name>
</gene>
<reference evidence="4" key="1">
    <citation type="journal article" date="2020" name="Syst. Appl. Microbiol.">
        <title>Streptomyces alkaliterrae sp. nov., isolated from an alkaline soil, and emended descriptions of Streptomyces alkaliphilus, Streptomyces calidiresistens and Streptomyces durbertensis.</title>
        <authorList>
            <person name="Swiecimska M."/>
            <person name="Golinska P."/>
            <person name="Nouioui I."/>
            <person name="Wypij M."/>
            <person name="Rai M."/>
            <person name="Sangal V."/>
            <person name="Goodfellow M."/>
        </authorList>
    </citation>
    <scope>NUCLEOTIDE SEQUENCE [LARGE SCALE GENOMIC DNA]</scope>
    <source>
        <strain evidence="4">DSM 104538</strain>
    </source>
</reference>
<dbReference type="PROSITE" id="PS51257">
    <property type="entry name" value="PROKAR_LIPOPROTEIN"/>
    <property type="match status" value="1"/>
</dbReference>
<evidence type="ECO:0000313" key="3">
    <source>
        <dbReference type="EMBL" id="MBB1244897.1"/>
    </source>
</evidence>
<dbReference type="EMBL" id="WMLF01000208">
    <property type="protein sequence ID" value="MBB1244897.1"/>
    <property type="molecule type" value="Genomic_DNA"/>
</dbReference>
<comment type="caution">
    <text evidence="3">The sequence shown here is derived from an EMBL/GenBank/DDBJ whole genome shotgun (WGS) entry which is preliminary data.</text>
</comment>
<evidence type="ECO:0000256" key="1">
    <source>
        <dbReference type="SAM" id="MobiDB-lite"/>
    </source>
</evidence>
<organism evidence="3 4">
    <name type="scientific">Streptomyces durbertensis</name>
    <dbReference type="NCBI Taxonomy" id="2448886"/>
    <lineage>
        <taxon>Bacteria</taxon>
        <taxon>Bacillati</taxon>
        <taxon>Actinomycetota</taxon>
        <taxon>Actinomycetes</taxon>
        <taxon>Kitasatosporales</taxon>
        <taxon>Streptomycetaceae</taxon>
        <taxon>Streptomyces</taxon>
    </lineage>
</organism>
<evidence type="ECO:0000313" key="4">
    <source>
        <dbReference type="Proteomes" id="UP000766698"/>
    </source>
</evidence>
<evidence type="ECO:0000256" key="2">
    <source>
        <dbReference type="SAM" id="SignalP"/>
    </source>
</evidence>
<feature type="signal peptide" evidence="2">
    <location>
        <begin position="1"/>
        <end position="27"/>
    </location>
</feature>
<sequence length="179" mass="18886">MRRYLPLAVLATTAVLGLTACSSSDNAPSGSNRPPASAAPTESVAGPTAEEATKALAAKIPTMKLTVVYDEDTDPNKRLGRPHQYVGKTAFADSRVDTAAANEAADGDTHSIDYGGTVETFATEAAATTWVKYVEDMSKALGGFVTPEYVYRNGATVVRVSSHLKPSDARDYETAVQQL</sequence>